<keyword evidence="7 13" id="KW-0418">Kinase</keyword>
<evidence type="ECO:0000313" key="13">
    <source>
        <dbReference type="EMBL" id="RGE88679.1"/>
    </source>
</evidence>
<dbReference type="EC" id="2.7.13.3" evidence="3"/>
<accession>A0A3E3K494</accession>
<reference evidence="13 14" key="1">
    <citation type="submission" date="2018-08" db="EMBL/GenBank/DDBJ databases">
        <title>A genome reference for cultivated species of the human gut microbiota.</title>
        <authorList>
            <person name="Zou Y."/>
            <person name="Xue W."/>
            <person name="Luo G."/>
        </authorList>
    </citation>
    <scope>NUCLEOTIDE SEQUENCE [LARGE SCALE GENOMIC DNA]</scope>
    <source>
        <strain evidence="13 14">AF37-2AT</strain>
    </source>
</reference>
<dbReference type="PANTHER" id="PTHR45528:SF8">
    <property type="entry name" value="HISTIDINE KINASE"/>
    <property type="match status" value="1"/>
</dbReference>
<dbReference type="SUPFAM" id="SSF47384">
    <property type="entry name" value="Homodimeric domain of signal transducing histidine kinase"/>
    <property type="match status" value="1"/>
</dbReference>
<sequence length="451" mass="50866">MGVKKLRSIFMRYIFAVAGGILLIIAINLGLYSLCVNTGVIIPAMQIEDRIAAAAESIQTDELFNKADIPSFCDYAVYSPTGVFLDGSLSEDTANTFWVEAVTNGMDRITPYRVLVIDRGDEVILLRYRLTSQFSNATLRRICPTTDLLLVGLIIVEVIFLLFLISHWFGKYTGKKIDKLLFITQKIEQQDLDFKIESSGIFEVDRALYALEHLKQALRMSLAEQWQADKLRQDQISALAHDLKTPLTIIRGNAELLYDTELAENQKECTDYIEGSVIQMQDYVETLIEMTKAKENFPFRRQNVKVSSLLQEIHTQAKGLCVVKNVHLEWNQNFNQECISVDREQLIRAFVNILSNAVEYTPAKGTIFFDVNEKDNAILFSITDTGSGFSSEALKRATEQFYMDDQSRNSKSHYGIGLYVVNSIVTQHGGQLILSNSEKTGGAQVTISIPY</sequence>
<dbReference type="PANTHER" id="PTHR45528">
    <property type="entry name" value="SENSOR HISTIDINE KINASE CPXA"/>
    <property type="match status" value="1"/>
</dbReference>
<dbReference type="InterPro" id="IPR036097">
    <property type="entry name" value="HisK_dim/P_sf"/>
</dbReference>
<dbReference type="AlphaFoldDB" id="A0A3E3K494"/>
<dbReference type="SMART" id="SM00387">
    <property type="entry name" value="HATPase_c"/>
    <property type="match status" value="1"/>
</dbReference>
<evidence type="ECO:0000256" key="5">
    <source>
        <dbReference type="ARBA" id="ARBA00022679"/>
    </source>
</evidence>
<dbReference type="InterPro" id="IPR003594">
    <property type="entry name" value="HATPase_dom"/>
</dbReference>
<comment type="subcellular location">
    <subcellularLocation>
        <location evidence="2">Membrane</location>
        <topology evidence="2">Multi-pass membrane protein</topology>
    </subcellularLocation>
</comment>
<comment type="caution">
    <text evidence="13">The sequence shown here is derived from an EMBL/GenBank/DDBJ whole genome shotgun (WGS) entry which is preliminary data.</text>
</comment>
<dbReference type="Pfam" id="PF02518">
    <property type="entry name" value="HATPase_c"/>
    <property type="match status" value="1"/>
</dbReference>
<dbReference type="Gene3D" id="1.10.287.130">
    <property type="match status" value="1"/>
</dbReference>
<keyword evidence="4" id="KW-0597">Phosphoprotein</keyword>
<dbReference type="GO" id="GO:0005886">
    <property type="term" value="C:plasma membrane"/>
    <property type="evidence" value="ECO:0007669"/>
    <property type="project" value="TreeGrafter"/>
</dbReference>
<evidence type="ECO:0000256" key="4">
    <source>
        <dbReference type="ARBA" id="ARBA00022553"/>
    </source>
</evidence>
<keyword evidence="10 11" id="KW-0472">Membrane</keyword>
<dbReference type="SUPFAM" id="SSF55874">
    <property type="entry name" value="ATPase domain of HSP90 chaperone/DNA topoisomerase II/histidine kinase"/>
    <property type="match status" value="1"/>
</dbReference>
<dbReference type="InterPro" id="IPR008358">
    <property type="entry name" value="Sig_transdc_His_kin/Pase_MprB"/>
</dbReference>
<evidence type="ECO:0000256" key="11">
    <source>
        <dbReference type="SAM" id="Phobius"/>
    </source>
</evidence>
<proteinExistence type="predicted"/>
<keyword evidence="14" id="KW-1185">Reference proteome</keyword>
<dbReference type="CDD" id="cd00082">
    <property type="entry name" value="HisKA"/>
    <property type="match status" value="1"/>
</dbReference>
<dbReference type="Proteomes" id="UP000261080">
    <property type="component" value="Unassembled WGS sequence"/>
</dbReference>
<evidence type="ECO:0000313" key="14">
    <source>
        <dbReference type="Proteomes" id="UP000261080"/>
    </source>
</evidence>
<organism evidence="13 14">
    <name type="scientific">Sellimonas intestinalis</name>
    <dbReference type="NCBI Taxonomy" id="1653434"/>
    <lineage>
        <taxon>Bacteria</taxon>
        <taxon>Bacillati</taxon>
        <taxon>Bacillota</taxon>
        <taxon>Clostridia</taxon>
        <taxon>Lachnospirales</taxon>
        <taxon>Lachnospiraceae</taxon>
        <taxon>Sellimonas</taxon>
    </lineage>
</organism>
<dbReference type="InterPro" id="IPR050398">
    <property type="entry name" value="HssS/ArlS-like"/>
</dbReference>
<evidence type="ECO:0000256" key="3">
    <source>
        <dbReference type="ARBA" id="ARBA00012438"/>
    </source>
</evidence>
<keyword evidence="6 11" id="KW-0812">Transmembrane</keyword>
<dbReference type="RefSeq" id="WP_117493274.1">
    <property type="nucleotide sequence ID" value="NZ_QVLX01000002.1"/>
</dbReference>
<dbReference type="InterPro" id="IPR003661">
    <property type="entry name" value="HisK_dim/P_dom"/>
</dbReference>
<keyword evidence="5" id="KW-0808">Transferase</keyword>
<name>A0A3E3K494_9FIRM</name>
<dbReference type="PRINTS" id="PR01780">
    <property type="entry name" value="LANTIREGPROT"/>
</dbReference>
<feature type="domain" description="Histidine kinase" evidence="12">
    <location>
        <begin position="238"/>
        <end position="451"/>
    </location>
</feature>
<dbReference type="OrthoDB" id="84942at2"/>
<dbReference type="SMART" id="SM00388">
    <property type="entry name" value="HisKA"/>
    <property type="match status" value="1"/>
</dbReference>
<gene>
    <name evidence="13" type="ORF">DW016_03870</name>
</gene>
<dbReference type="EMBL" id="QVLX01000002">
    <property type="protein sequence ID" value="RGE88679.1"/>
    <property type="molecule type" value="Genomic_DNA"/>
</dbReference>
<evidence type="ECO:0000256" key="7">
    <source>
        <dbReference type="ARBA" id="ARBA00022777"/>
    </source>
</evidence>
<evidence type="ECO:0000256" key="2">
    <source>
        <dbReference type="ARBA" id="ARBA00004141"/>
    </source>
</evidence>
<dbReference type="Pfam" id="PF00512">
    <property type="entry name" value="HisKA"/>
    <property type="match status" value="1"/>
</dbReference>
<keyword evidence="9" id="KW-0902">Two-component regulatory system</keyword>
<dbReference type="PROSITE" id="PS50109">
    <property type="entry name" value="HIS_KIN"/>
    <property type="match status" value="1"/>
</dbReference>
<comment type="catalytic activity">
    <reaction evidence="1">
        <text>ATP + protein L-histidine = ADP + protein N-phospho-L-histidine.</text>
        <dbReference type="EC" id="2.7.13.3"/>
    </reaction>
</comment>
<dbReference type="GO" id="GO:0000155">
    <property type="term" value="F:phosphorelay sensor kinase activity"/>
    <property type="evidence" value="ECO:0007669"/>
    <property type="project" value="InterPro"/>
</dbReference>
<keyword evidence="8 11" id="KW-1133">Transmembrane helix</keyword>
<evidence type="ECO:0000256" key="8">
    <source>
        <dbReference type="ARBA" id="ARBA00022989"/>
    </source>
</evidence>
<dbReference type="InterPro" id="IPR036890">
    <property type="entry name" value="HATPase_C_sf"/>
</dbReference>
<protein>
    <recommendedName>
        <fullName evidence="3">histidine kinase</fullName>
        <ecNumber evidence="3">2.7.13.3</ecNumber>
    </recommendedName>
</protein>
<evidence type="ECO:0000256" key="1">
    <source>
        <dbReference type="ARBA" id="ARBA00000085"/>
    </source>
</evidence>
<evidence type="ECO:0000259" key="12">
    <source>
        <dbReference type="PROSITE" id="PS50109"/>
    </source>
</evidence>
<evidence type="ECO:0000256" key="9">
    <source>
        <dbReference type="ARBA" id="ARBA00023012"/>
    </source>
</evidence>
<evidence type="ECO:0000256" key="6">
    <source>
        <dbReference type="ARBA" id="ARBA00022692"/>
    </source>
</evidence>
<dbReference type="Gene3D" id="3.30.565.10">
    <property type="entry name" value="Histidine kinase-like ATPase, C-terminal domain"/>
    <property type="match status" value="1"/>
</dbReference>
<dbReference type="InterPro" id="IPR005467">
    <property type="entry name" value="His_kinase_dom"/>
</dbReference>
<feature type="transmembrane region" description="Helical" evidence="11">
    <location>
        <begin position="148"/>
        <end position="169"/>
    </location>
</feature>
<feature type="transmembrane region" description="Helical" evidence="11">
    <location>
        <begin position="12"/>
        <end position="34"/>
    </location>
</feature>
<evidence type="ECO:0000256" key="10">
    <source>
        <dbReference type="ARBA" id="ARBA00023136"/>
    </source>
</evidence>